<dbReference type="InterPro" id="IPR051468">
    <property type="entry name" value="Fungal_SecMetab_SDRs"/>
</dbReference>
<sequence length="247" mass="26472">MSKTVVLITGGNRGLGEGLVKRYLALPKHTVIAGNRNPAHPTSKALWDLPVAAGSKLIVVKIDATVHQDAFDAVKELEGKHGIGHLDIVIANAGICNAWPSVFDLKLSDLKAHEEANVYGFISLYQASRALLKKSNEGPQLISMGSNAGDLAKQPPIPNSAYGPTKAALNWFTIRINEEDDWLNAWVMNPGWVQTELGNTGARALGLESAYITVDESCNGMVKTIASSSKGTFGGKKVLYTGHIEAW</sequence>
<protein>
    <recommendedName>
        <fullName evidence="4">Aflatoxin biosynthesis ketoreductase nor-1</fullName>
    </recommendedName>
</protein>
<name>A0ABR3X076_9PEZI</name>
<evidence type="ECO:0000313" key="3">
    <source>
        <dbReference type="Proteomes" id="UP001583177"/>
    </source>
</evidence>
<proteinExistence type="inferred from homology"/>
<reference evidence="2 3" key="1">
    <citation type="journal article" date="2024" name="IMA Fungus">
        <title>IMA Genome - F19 : A genome assembly and annotation guide to empower mycologists, including annotated draft genome sequences of Ceratocystis pirilliformis, Diaporthe australafricana, Fusarium ophioides, Paecilomyces lecythidis, and Sporothrix stenoceras.</title>
        <authorList>
            <person name="Aylward J."/>
            <person name="Wilson A.M."/>
            <person name="Visagie C.M."/>
            <person name="Spraker J."/>
            <person name="Barnes I."/>
            <person name="Buitendag C."/>
            <person name="Ceriani C."/>
            <person name="Del Mar Angel L."/>
            <person name="du Plessis D."/>
            <person name="Fuchs T."/>
            <person name="Gasser K."/>
            <person name="Kramer D."/>
            <person name="Li W."/>
            <person name="Munsamy K."/>
            <person name="Piso A."/>
            <person name="Price J.L."/>
            <person name="Sonnekus B."/>
            <person name="Thomas C."/>
            <person name="van der Nest A."/>
            <person name="van Dijk A."/>
            <person name="van Heerden A."/>
            <person name="van Vuuren N."/>
            <person name="Yilmaz N."/>
            <person name="Duong T.A."/>
            <person name="van der Merwe N.A."/>
            <person name="Wingfield M.J."/>
            <person name="Wingfield B.D."/>
        </authorList>
    </citation>
    <scope>NUCLEOTIDE SEQUENCE [LARGE SCALE GENOMIC DNA]</scope>
    <source>
        <strain evidence="2 3">CMW 18300</strain>
    </source>
</reference>
<dbReference type="InterPro" id="IPR002347">
    <property type="entry name" value="SDR_fam"/>
</dbReference>
<comment type="similarity">
    <text evidence="1">Belongs to the short-chain dehydrogenases/reductases (SDR) family.</text>
</comment>
<dbReference type="InterPro" id="IPR036291">
    <property type="entry name" value="NAD(P)-bd_dom_sf"/>
</dbReference>
<dbReference type="PRINTS" id="PR00081">
    <property type="entry name" value="GDHRDH"/>
</dbReference>
<dbReference type="PANTHER" id="PTHR43544:SF26">
    <property type="entry name" value="SHORT CHAIN DEHYDROGENASE_REDUCTASE FAMILY OXIDOREDUCTASE (JCVI)"/>
    <property type="match status" value="1"/>
</dbReference>
<dbReference type="Pfam" id="PF00106">
    <property type="entry name" value="adh_short"/>
    <property type="match status" value="1"/>
</dbReference>
<gene>
    <name evidence="2" type="ORF">Daus18300_005588</name>
</gene>
<accession>A0ABR3X076</accession>
<evidence type="ECO:0008006" key="4">
    <source>
        <dbReference type="Google" id="ProtNLM"/>
    </source>
</evidence>
<dbReference type="Proteomes" id="UP001583177">
    <property type="component" value="Unassembled WGS sequence"/>
</dbReference>
<keyword evidence="3" id="KW-1185">Reference proteome</keyword>
<dbReference type="SUPFAM" id="SSF51735">
    <property type="entry name" value="NAD(P)-binding Rossmann-fold domains"/>
    <property type="match status" value="1"/>
</dbReference>
<evidence type="ECO:0000256" key="1">
    <source>
        <dbReference type="ARBA" id="ARBA00006484"/>
    </source>
</evidence>
<dbReference type="Gene3D" id="3.40.50.720">
    <property type="entry name" value="NAD(P)-binding Rossmann-like Domain"/>
    <property type="match status" value="1"/>
</dbReference>
<organism evidence="2 3">
    <name type="scientific">Diaporthe australafricana</name>
    <dbReference type="NCBI Taxonomy" id="127596"/>
    <lineage>
        <taxon>Eukaryota</taxon>
        <taxon>Fungi</taxon>
        <taxon>Dikarya</taxon>
        <taxon>Ascomycota</taxon>
        <taxon>Pezizomycotina</taxon>
        <taxon>Sordariomycetes</taxon>
        <taxon>Sordariomycetidae</taxon>
        <taxon>Diaporthales</taxon>
        <taxon>Diaporthaceae</taxon>
        <taxon>Diaporthe</taxon>
    </lineage>
</organism>
<dbReference type="PANTHER" id="PTHR43544">
    <property type="entry name" value="SHORT-CHAIN DEHYDROGENASE/REDUCTASE"/>
    <property type="match status" value="1"/>
</dbReference>
<dbReference type="EMBL" id="JAWRVE010000041">
    <property type="protein sequence ID" value="KAL1869376.1"/>
    <property type="molecule type" value="Genomic_DNA"/>
</dbReference>
<comment type="caution">
    <text evidence="2">The sequence shown here is derived from an EMBL/GenBank/DDBJ whole genome shotgun (WGS) entry which is preliminary data.</text>
</comment>
<evidence type="ECO:0000313" key="2">
    <source>
        <dbReference type="EMBL" id="KAL1869376.1"/>
    </source>
</evidence>